<dbReference type="PANTHER" id="PTHR10272">
    <property type="entry name" value="PLATELET-ACTIVATING FACTOR ACETYLHYDROLASE"/>
    <property type="match status" value="1"/>
</dbReference>
<dbReference type="InterPro" id="IPR019734">
    <property type="entry name" value="TPR_rpt"/>
</dbReference>
<dbReference type="PROSITE" id="PS50005">
    <property type="entry name" value="TPR"/>
    <property type="match status" value="1"/>
</dbReference>
<dbReference type="SMART" id="SM00028">
    <property type="entry name" value="TPR"/>
    <property type="match status" value="2"/>
</dbReference>
<evidence type="ECO:0000313" key="8">
    <source>
        <dbReference type="Proteomes" id="UP001594351"/>
    </source>
</evidence>
<dbReference type="InterPro" id="IPR011990">
    <property type="entry name" value="TPR-like_helical_dom_sf"/>
</dbReference>
<dbReference type="InterPro" id="IPR029058">
    <property type="entry name" value="AB_hydrolase_fold"/>
</dbReference>
<dbReference type="SUPFAM" id="SSF53474">
    <property type="entry name" value="alpha/beta-Hydrolases"/>
    <property type="match status" value="1"/>
</dbReference>
<keyword evidence="4" id="KW-0442">Lipid degradation</keyword>
<keyword evidence="5" id="KW-0443">Lipid metabolism</keyword>
<name>A0ABV6YUJ1_UNCC1</name>
<evidence type="ECO:0000256" key="4">
    <source>
        <dbReference type="ARBA" id="ARBA00022963"/>
    </source>
</evidence>
<keyword evidence="2" id="KW-0378">Hydrolase</keyword>
<dbReference type="PROSITE" id="PS50293">
    <property type="entry name" value="TPR_REGION"/>
    <property type="match status" value="1"/>
</dbReference>
<feature type="repeat" description="TPR" evidence="6">
    <location>
        <begin position="465"/>
        <end position="498"/>
    </location>
</feature>
<evidence type="ECO:0000313" key="7">
    <source>
        <dbReference type="EMBL" id="MFC1849865.1"/>
    </source>
</evidence>
<organism evidence="7 8">
    <name type="scientific">candidate division CSSED10-310 bacterium</name>
    <dbReference type="NCBI Taxonomy" id="2855610"/>
    <lineage>
        <taxon>Bacteria</taxon>
        <taxon>Bacteria division CSSED10-310</taxon>
    </lineage>
</organism>
<dbReference type="EMBL" id="JBHPBY010000063">
    <property type="protein sequence ID" value="MFC1849865.1"/>
    <property type="molecule type" value="Genomic_DNA"/>
</dbReference>
<evidence type="ECO:0000256" key="6">
    <source>
        <dbReference type="PROSITE-ProRule" id="PRU00339"/>
    </source>
</evidence>
<keyword evidence="3 6" id="KW-0802">TPR repeat</keyword>
<dbReference type="Proteomes" id="UP001594351">
    <property type="component" value="Unassembled WGS sequence"/>
</dbReference>
<keyword evidence="1" id="KW-0677">Repeat</keyword>
<dbReference type="SUPFAM" id="SSF48452">
    <property type="entry name" value="TPR-like"/>
    <property type="match status" value="1"/>
</dbReference>
<evidence type="ECO:0000256" key="1">
    <source>
        <dbReference type="ARBA" id="ARBA00022737"/>
    </source>
</evidence>
<dbReference type="Gene3D" id="1.25.40.10">
    <property type="entry name" value="Tetratricopeptide repeat domain"/>
    <property type="match status" value="1"/>
</dbReference>
<gene>
    <name evidence="7" type="ORF">ACFL27_06615</name>
</gene>
<keyword evidence="8" id="KW-1185">Reference proteome</keyword>
<accession>A0ABV6YUJ1</accession>
<protein>
    <submittedName>
        <fullName evidence="7">Tetratricopeptide repeat protein</fullName>
    </submittedName>
</protein>
<dbReference type="Gene3D" id="3.40.50.1820">
    <property type="entry name" value="alpha/beta hydrolase"/>
    <property type="match status" value="2"/>
</dbReference>
<comment type="caution">
    <text evidence="7">The sequence shown here is derived from an EMBL/GenBank/DDBJ whole genome shotgun (WGS) entry which is preliminary data.</text>
</comment>
<sequence length="533" mass="59956">MKSNYLFTVIILCCFIITGIPFISAQEATIWPDLDYGSYAIGFKTVEQRDYTRTFGPKYDYFGKLLPGNTIRPIQMCIWYPAQKNDLPPMVYGEYVFPYPGDDSFFDYLTQIQNRETGLLGTMFQGNSALLVSVMNVGMRARKNAPVAEGSFPVIIYHPDVQHSITENALLCEYLASHGFVTVSSHSMGAYSLQEQVNAEDVLAAVRDREFLLSLLRDQKMADLDRLGVMGFGVGGLSSLLFQMRNVEIDAVAGLNSLFLFSQHQDFTAQIPSFNPKRLSVPCMQLFLAQNNTTDVRLVEEMKYAPRFVYQLQKGSETDLVGSGFLAGLAEDVADAKQRQSESYQIMCRYVVQFFNAYLNSDKTSEKFLQNSPEANGFSPDALSVRCLKAEERPPTRAQFIDMIRTKDIDTVLEISEKFNLDDPESPLLTENEFNALGYFLIQRNKPVAAKAIFKMGVEVFPNSANAWDSFGEACMANGDYEQSLQYYKKALELLPADTTTPDQLKQLIEQNAPDIIKRLEGLIAGEEKQQNP</sequence>
<evidence type="ECO:0000256" key="2">
    <source>
        <dbReference type="ARBA" id="ARBA00022801"/>
    </source>
</evidence>
<proteinExistence type="predicted"/>
<reference evidence="7 8" key="1">
    <citation type="submission" date="2024-09" db="EMBL/GenBank/DDBJ databases">
        <title>Laminarin stimulates single cell rates of sulfate reduction while oxygen inhibits transcriptomic activity in coastal marine sediment.</title>
        <authorList>
            <person name="Lindsay M."/>
            <person name="Orcutt B."/>
            <person name="Emerson D."/>
            <person name="Stepanauskas R."/>
            <person name="D'Angelo T."/>
        </authorList>
    </citation>
    <scope>NUCLEOTIDE SEQUENCE [LARGE SCALE GENOMIC DNA]</scope>
    <source>
        <strain evidence="7">SAG AM-311-K15</strain>
    </source>
</reference>
<evidence type="ECO:0000256" key="5">
    <source>
        <dbReference type="ARBA" id="ARBA00023098"/>
    </source>
</evidence>
<dbReference type="PANTHER" id="PTHR10272:SF0">
    <property type="entry name" value="PLATELET-ACTIVATING FACTOR ACETYLHYDROLASE"/>
    <property type="match status" value="1"/>
</dbReference>
<dbReference type="Pfam" id="PF07719">
    <property type="entry name" value="TPR_2"/>
    <property type="match status" value="1"/>
</dbReference>
<evidence type="ECO:0000256" key="3">
    <source>
        <dbReference type="ARBA" id="ARBA00022803"/>
    </source>
</evidence>
<dbReference type="InterPro" id="IPR013105">
    <property type="entry name" value="TPR_2"/>
</dbReference>